<feature type="region of interest" description="Disordered" evidence="1">
    <location>
        <begin position="39"/>
        <end position="82"/>
    </location>
</feature>
<dbReference type="AlphaFoldDB" id="A0A182UIC8"/>
<feature type="compositionally biased region" description="Pro residues" evidence="1">
    <location>
        <begin position="426"/>
        <end position="442"/>
    </location>
</feature>
<evidence type="ECO:0000313" key="3">
    <source>
        <dbReference type="Proteomes" id="UP000075902"/>
    </source>
</evidence>
<accession>A0A182UIC8</accession>
<dbReference type="VEuPathDB" id="VectorBase:AMEC020950"/>
<evidence type="ECO:0000256" key="1">
    <source>
        <dbReference type="SAM" id="MobiDB-lite"/>
    </source>
</evidence>
<feature type="compositionally biased region" description="Pro residues" evidence="1">
    <location>
        <begin position="51"/>
        <end position="67"/>
    </location>
</feature>
<reference evidence="2" key="2">
    <citation type="submission" date="2020-05" db="UniProtKB">
        <authorList>
            <consortium name="EnsemblMetazoa"/>
        </authorList>
    </citation>
    <scope>IDENTIFICATION</scope>
    <source>
        <strain evidence="2">CM1001059</strain>
    </source>
</reference>
<reference evidence="3" key="1">
    <citation type="submission" date="2014-01" db="EMBL/GenBank/DDBJ databases">
        <title>The Genome Sequence of Anopheles melas CM1001059_A (V2).</title>
        <authorList>
            <consortium name="The Broad Institute Genomics Platform"/>
            <person name="Neafsey D.E."/>
            <person name="Besansky N."/>
            <person name="Howell P."/>
            <person name="Walton C."/>
            <person name="Young S.K."/>
            <person name="Zeng Q."/>
            <person name="Gargeya S."/>
            <person name="Fitzgerald M."/>
            <person name="Haas B."/>
            <person name="Abouelleil A."/>
            <person name="Allen A.W."/>
            <person name="Alvarado L."/>
            <person name="Arachchi H.M."/>
            <person name="Berlin A.M."/>
            <person name="Chapman S.B."/>
            <person name="Gainer-Dewar J."/>
            <person name="Goldberg J."/>
            <person name="Griggs A."/>
            <person name="Gujja S."/>
            <person name="Hansen M."/>
            <person name="Howarth C."/>
            <person name="Imamovic A."/>
            <person name="Ireland A."/>
            <person name="Larimer J."/>
            <person name="McCowan C."/>
            <person name="Murphy C."/>
            <person name="Pearson M."/>
            <person name="Poon T.W."/>
            <person name="Priest M."/>
            <person name="Roberts A."/>
            <person name="Saif S."/>
            <person name="Shea T."/>
            <person name="Sisk P."/>
            <person name="Sykes S."/>
            <person name="Wortman J."/>
            <person name="Nusbaum C."/>
            <person name="Birren B."/>
        </authorList>
    </citation>
    <scope>NUCLEOTIDE SEQUENCE [LARGE SCALE GENOMIC DNA]</scope>
    <source>
        <strain evidence="3">CM1001059</strain>
    </source>
</reference>
<feature type="region of interest" description="Disordered" evidence="1">
    <location>
        <begin position="350"/>
        <end position="388"/>
    </location>
</feature>
<dbReference type="Proteomes" id="UP000075902">
    <property type="component" value="Unassembled WGS sequence"/>
</dbReference>
<evidence type="ECO:0000313" key="2">
    <source>
        <dbReference type="EnsemblMetazoa" id="AMEC020950-PA"/>
    </source>
</evidence>
<feature type="compositionally biased region" description="Polar residues" evidence="1">
    <location>
        <begin position="374"/>
        <end position="388"/>
    </location>
</feature>
<feature type="region of interest" description="Disordered" evidence="1">
    <location>
        <begin position="421"/>
        <end position="503"/>
    </location>
</feature>
<protein>
    <submittedName>
        <fullName evidence="2">Uncharacterized protein</fullName>
    </submittedName>
</protein>
<keyword evidence="3" id="KW-1185">Reference proteome</keyword>
<dbReference type="EnsemblMetazoa" id="AMEC020950-RA">
    <property type="protein sequence ID" value="AMEC020950-PA"/>
    <property type="gene ID" value="AMEC020950"/>
</dbReference>
<dbReference type="STRING" id="34690.A0A182UIC8"/>
<sequence length="524" mass="55034">MVSEAAIKAEWDYRLKTVKLVASLLLLLAVAVLASKDANGKPVDGVASTPSKPPPPPQLHPSGPSKPPTTVTKKASSHGKREVASAYGLPHYQPSHHRYSFAGHAQPLGEFYAPPATSHGSYSYSIPQHSPFPPMHGSFGGHKLYLGPAPSLTSSYKYTPASSHAFFAPAVGQGHQFTGGFGGPEPTHFKYGSSFGSKELSDLLKQLHSVGPLTIKAIPASYAYGSPFPEHDAGHPSPSVVLDSSAFHLKPMPLKFHPEVASFAHGVSLPQAAALTAPAGPTSTSSTYGHLAHSLGHEPSYASGVKGLRHYSSSPNVPANDLYSGNKYISTLNLHQPTTATMVSPLHTSVHSTVGGGGSGSSSAHQKPFKPSTYLGSTHETISAPSTSHTGAYLAPSLQYLPPVSKGAPFPPKLSYDSPAKHGYLPPAPPSTNAYLPPPPKPAHGYLPPVPSSNYLPLSASSAPSGSHEDTGRKPSGQQQQQQHYHHHNIHHGSEQSSESLEYSGVTVAVPTPTAVTASHHWKH</sequence>
<name>A0A182UIC8_9DIPT</name>
<feature type="compositionally biased region" description="Low complexity" evidence="1">
    <location>
        <begin position="452"/>
        <end position="466"/>
    </location>
</feature>
<organism evidence="2 3">
    <name type="scientific">Anopheles melas</name>
    <dbReference type="NCBI Taxonomy" id="34690"/>
    <lineage>
        <taxon>Eukaryota</taxon>
        <taxon>Metazoa</taxon>
        <taxon>Ecdysozoa</taxon>
        <taxon>Arthropoda</taxon>
        <taxon>Hexapoda</taxon>
        <taxon>Insecta</taxon>
        <taxon>Pterygota</taxon>
        <taxon>Neoptera</taxon>
        <taxon>Endopterygota</taxon>
        <taxon>Diptera</taxon>
        <taxon>Nematocera</taxon>
        <taxon>Culicoidea</taxon>
        <taxon>Culicidae</taxon>
        <taxon>Anophelinae</taxon>
        <taxon>Anopheles</taxon>
    </lineage>
</organism>
<proteinExistence type="predicted"/>